<comment type="caution">
    <text evidence="4">The sequence shown here is derived from an EMBL/GenBank/DDBJ whole genome shotgun (WGS) entry which is preliminary data.</text>
</comment>
<dbReference type="RefSeq" id="WP_117748283.1">
    <property type="nucleotide sequence ID" value="NZ_QSTF01000041.1"/>
</dbReference>
<feature type="domain" description="Pesticidal crystal protein Cry22Aa Ig-like" evidence="2">
    <location>
        <begin position="45"/>
        <end position="107"/>
    </location>
</feature>
<feature type="domain" description="BT-2262-like C-terminal" evidence="3">
    <location>
        <begin position="111"/>
        <end position="193"/>
    </location>
</feature>
<evidence type="ECO:0000259" key="3">
    <source>
        <dbReference type="Pfam" id="PF16404"/>
    </source>
</evidence>
<evidence type="ECO:0000313" key="5">
    <source>
        <dbReference type="Proteomes" id="UP000260780"/>
    </source>
</evidence>
<dbReference type="InterPro" id="IPR013783">
    <property type="entry name" value="Ig-like_fold"/>
</dbReference>
<dbReference type="InterPro" id="IPR032180">
    <property type="entry name" value="BT_2262-like_C"/>
</dbReference>
<dbReference type="Pfam" id="PF16403">
    <property type="entry name" value="Bact_surface_Ig-like"/>
    <property type="match status" value="1"/>
</dbReference>
<dbReference type="InterPro" id="IPR032179">
    <property type="entry name" value="Cry22Aa_Ig-like"/>
</dbReference>
<reference evidence="4 5" key="1">
    <citation type="submission" date="2018-08" db="EMBL/GenBank/DDBJ databases">
        <title>A genome reference for cultivated species of the human gut microbiota.</title>
        <authorList>
            <person name="Zou Y."/>
            <person name="Xue W."/>
            <person name="Luo G."/>
        </authorList>
    </citation>
    <scope>NUCLEOTIDE SEQUENCE [LARGE SCALE GENOMIC DNA]</scope>
    <source>
        <strain evidence="4 5">OM08-14</strain>
    </source>
</reference>
<evidence type="ECO:0000313" key="4">
    <source>
        <dbReference type="EMBL" id="RGM36706.1"/>
    </source>
</evidence>
<sequence>MKKILYSLIVCAGVLTFAACDDSVEDNSRLTYLVDLQVEKAAIEHQVNTEFTAPKFTATENGVDVSAKVTVKGLDKVNEDKIGIYPISYSVANSDGYLSTAKQTVYVVDLNADTDISGDYKIDVSSSSGQKGSEQPVPFSSAYPLTIKKVATSIFTISDLFGGWFNLQQGWGGDFAFSADCFLTEAVTDNNTVRINPLADKLVMANQDEDEKEITVNKLEIKKSAEGYQLQMNFSYDGWTISVVADQMVDE</sequence>
<accession>A0A3E4W3C4</accession>
<proteinExistence type="predicted"/>
<dbReference type="Pfam" id="PF16404">
    <property type="entry name" value="BT_2262-like_C"/>
    <property type="match status" value="1"/>
</dbReference>
<organism evidence="4 5">
    <name type="scientific">Phocaeicola plebeius</name>
    <dbReference type="NCBI Taxonomy" id="310297"/>
    <lineage>
        <taxon>Bacteria</taxon>
        <taxon>Pseudomonadati</taxon>
        <taxon>Bacteroidota</taxon>
        <taxon>Bacteroidia</taxon>
        <taxon>Bacteroidales</taxon>
        <taxon>Bacteroidaceae</taxon>
        <taxon>Phocaeicola</taxon>
    </lineage>
</organism>
<evidence type="ECO:0000256" key="1">
    <source>
        <dbReference type="SAM" id="SignalP"/>
    </source>
</evidence>
<keyword evidence="1" id="KW-0732">Signal</keyword>
<dbReference type="Proteomes" id="UP000260780">
    <property type="component" value="Unassembled WGS sequence"/>
</dbReference>
<evidence type="ECO:0000259" key="2">
    <source>
        <dbReference type="Pfam" id="PF16403"/>
    </source>
</evidence>
<dbReference type="Gene3D" id="2.60.40.10">
    <property type="entry name" value="Immunoglobulins"/>
    <property type="match status" value="1"/>
</dbReference>
<feature type="chain" id="PRO_5017593015" evidence="1">
    <location>
        <begin position="19"/>
        <end position="251"/>
    </location>
</feature>
<gene>
    <name evidence="4" type="ORF">DXC17_12990</name>
</gene>
<name>A0A3E4W3C4_9BACT</name>
<dbReference type="PROSITE" id="PS51257">
    <property type="entry name" value="PROKAR_LIPOPROTEIN"/>
    <property type="match status" value="1"/>
</dbReference>
<dbReference type="EMBL" id="QSTF01000041">
    <property type="protein sequence ID" value="RGM36706.1"/>
    <property type="molecule type" value="Genomic_DNA"/>
</dbReference>
<protein>
    <submittedName>
        <fullName evidence="4">DUF5012 domain-containing protein</fullName>
    </submittedName>
</protein>
<dbReference type="AlphaFoldDB" id="A0A3E4W3C4"/>
<feature type="signal peptide" evidence="1">
    <location>
        <begin position="1"/>
        <end position="18"/>
    </location>
</feature>